<dbReference type="PANTHER" id="PTHR43537">
    <property type="entry name" value="TRANSCRIPTIONAL REGULATOR, GNTR FAMILY"/>
    <property type="match status" value="1"/>
</dbReference>
<dbReference type="Pfam" id="PF00392">
    <property type="entry name" value="GntR"/>
    <property type="match status" value="1"/>
</dbReference>
<keyword evidence="2" id="KW-0805">Transcription regulation</keyword>
<evidence type="ECO:0000259" key="7">
    <source>
        <dbReference type="PROSITE" id="PS50949"/>
    </source>
</evidence>
<keyword evidence="4" id="KW-0804">Transcription</keyword>
<comment type="caution">
    <text evidence="8">The sequence shown here is derived from an EMBL/GenBank/DDBJ whole genome shotgun (WGS) entry which is preliminary data.</text>
</comment>
<dbReference type="InterPro" id="IPR008920">
    <property type="entry name" value="TF_FadR/GntR_C"/>
</dbReference>
<dbReference type="PRINTS" id="PR00035">
    <property type="entry name" value="HTHGNTR"/>
</dbReference>
<evidence type="ECO:0000256" key="6">
    <source>
        <dbReference type="ARBA" id="ARBA00039592"/>
    </source>
</evidence>
<dbReference type="InterPro" id="IPR036388">
    <property type="entry name" value="WH-like_DNA-bd_sf"/>
</dbReference>
<dbReference type="SUPFAM" id="SSF46785">
    <property type="entry name" value="Winged helix' DNA-binding domain"/>
    <property type="match status" value="1"/>
</dbReference>
<gene>
    <name evidence="8" type="primary">pdhR</name>
    <name evidence="8" type="ORF">ZRA01_36650</name>
</gene>
<dbReference type="GO" id="GO:0003700">
    <property type="term" value="F:DNA-binding transcription factor activity"/>
    <property type="evidence" value="ECO:0007669"/>
    <property type="project" value="InterPro"/>
</dbReference>
<dbReference type="SUPFAM" id="SSF48008">
    <property type="entry name" value="GntR ligand-binding domain-like"/>
    <property type="match status" value="1"/>
</dbReference>
<protein>
    <recommendedName>
        <fullName evidence="6">Pyruvate dehydrogenase complex repressor</fullName>
    </recommendedName>
</protein>
<feature type="domain" description="HTH gntR-type" evidence="7">
    <location>
        <begin position="9"/>
        <end position="77"/>
    </location>
</feature>
<dbReference type="Gene3D" id="1.10.10.10">
    <property type="entry name" value="Winged helix-like DNA-binding domain superfamily/Winged helix DNA-binding domain"/>
    <property type="match status" value="1"/>
</dbReference>
<evidence type="ECO:0000313" key="9">
    <source>
        <dbReference type="Proteomes" id="UP000318422"/>
    </source>
</evidence>
<dbReference type="CDD" id="cd07377">
    <property type="entry name" value="WHTH_GntR"/>
    <property type="match status" value="1"/>
</dbReference>
<dbReference type="Pfam" id="PF07729">
    <property type="entry name" value="FCD"/>
    <property type="match status" value="1"/>
</dbReference>
<evidence type="ECO:0000256" key="4">
    <source>
        <dbReference type="ARBA" id="ARBA00023163"/>
    </source>
</evidence>
<dbReference type="PROSITE" id="PS50949">
    <property type="entry name" value="HTH_GNTR"/>
    <property type="match status" value="1"/>
</dbReference>
<reference evidence="8 9" key="1">
    <citation type="submission" date="2019-06" db="EMBL/GenBank/DDBJ databases">
        <title>Whole genome shotgun sequence of Zoogloea ramigera NBRC 15342.</title>
        <authorList>
            <person name="Hosoyama A."/>
            <person name="Uohara A."/>
            <person name="Ohji S."/>
            <person name="Ichikawa N."/>
        </authorList>
    </citation>
    <scope>NUCLEOTIDE SEQUENCE [LARGE SCALE GENOMIC DNA]</scope>
    <source>
        <strain evidence="8 9">NBRC 15342</strain>
    </source>
</reference>
<dbReference type="SMART" id="SM00345">
    <property type="entry name" value="HTH_GNTR"/>
    <property type="match status" value="1"/>
</dbReference>
<dbReference type="Gene3D" id="1.20.120.530">
    <property type="entry name" value="GntR ligand-binding domain-like"/>
    <property type="match status" value="1"/>
</dbReference>
<dbReference type="SMART" id="SM00895">
    <property type="entry name" value="FCD"/>
    <property type="match status" value="1"/>
</dbReference>
<organism evidence="8 9">
    <name type="scientific">Zoogloea ramigera</name>
    <dbReference type="NCBI Taxonomy" id="350"/>
    <lineage>
        <taxon>Bacteria</taxon>
        <taxon>Pseudomonadati</taxon>
        <taxon>Pseudomonadota</taxon>
        <taxon>Betaproteobacteria</taxon>
        <taxon>Rhodocyclales</taxon>
        <taxon>Zoogloeaceae</taxon>
        <taxon>Zoogloea</taxon>
    </lineage>
</organism>
<keyword evidence="3" id="KW-0238">DNA-binding</keyword>
<dbReference type="RefSeq" id="WP_141354894.1">
    <property type="nucleotide sequence ID" value="NZ_BJNV01000101.1"/>
</dbReference>
<dbReference type="Proteomes" id="UP000318422">
    <property type="component" value="Unassembled WGS sequence"/>
</dbReference>
<proteinExistence type="predicted"/>
<keyword evidence="9" id="KW-1185">Reference proteome</keyword>
<dbReference type="GO" id="GO:0003677">
    <property type="term" value="F:DNA binding"/>
    <property type="evidence" value="ECO:0007669"/>
    <property type="project" value="UniProtKB-KW"/>
</dbReference>
<comment type="function">
    <text evidence="5">Transcriptional repressor for the pyruvate dehydrogenase complex genes aceEF and lpd.</text>
</comment>
<evidence type="ECO:0000256" key="3">
    <source>
        <dbReference type="ARBA" id="ARBA00023125"/>
    </source>
</evidence>
<evidence type="ECO:0000256" key="1">
    <source>
        <dbReference type="ARBA" id="ARBA00022491"/>
    </source>
</evidence>
<name>A0A4Y4CZQ8_ZOORA</name>
<dbReference type="InterPro" id="IPR036390">
    <property type="entry name" value="WH_DNA-bd_sf"/>
</dbReference>
<dbReference type="OrthoDB" id="5296437at2"/>
<keyword evidence="1" id="KW-0678">Repressor</keyword>
<dbReference type="PANTHER" id="PTHR43537:SF34">
    <property type="entry name" value="PYRUVATE DEHYDROGENASE COMPLEX REPRESSOR"/>
    <property type="match status" value="1"/>
</dbReference>
<dbReference type="AlphaFoldDB" id="A0A4Y4CZQ8"/>
<evidence type="ECO:0000256" key="5">
    <source>
        <dbReference type="ARBA" id="ARBA00037357"/>
    </source>
</evidence>
<dbReference type="InterPro" id="IPR011711">
    <property type="entry name" value="GntR_C"/>
</dbReference>
<dbReference type="EMBL" id="BJNV01000101">
    <property type="protein sequence ID" value="GEC97592.1"/>
    <property type="molecule type" value="Genomic_DNA"/>
</dbReference>
<dbReference type="InterPro" id="IPR000524">
    <property type="entry name" value="Tscrpt_reg_HTH_GntR"/>
</dbReference>
<sequence>MASGKLAVQRLSDTIAHELERRILDGALKPGDRLQPERELATELGVSRPSLREAIQKLVSKGLLHSRQGGGTYVTDRLDAGFIDPWQDMLRQHPNIQADLLEFRGMLECEAAALAARRATDADLQRIGEAYARVEALFAEGTSPEVLEQQVKADLAFHQTIAEAAHNVMFGHLTASLFRVINDHIDRNLRHLRGHASNWLELRDQHQAIWEGIRRRDPAAAQAAVRRHIDFVHESMEARALHEARESRAKVAQRLTRGPEVKVEG</sequence>
<accession>A0A4Y4CZQ8</accession>
<evidence type="ECO:0000313" key="8">
    <source>
        <dbReference type="EMBL" id="GEC97592.1"/>
    </source>
</evidence>
<evidence type="ECO:0000256" key="2">
    <source>
        <dbReference type="ARBA" id="ARBA00023015"/>
    </source>
</evidence>